<dbReference type="KEGG" id="yli:2906639"/>
<name>A0A1D8N8V1_YARLL</name>
<dbReference type="InterPro" id="IPR009027">
    <property type="entry name" value="Ribosomal_bL9/RNase_H1_N"/>
</dbReference>
<dbReference type="InterPro" id="IPR010994">
    <property type="entry name" value="RuvA_2-like"/>
</dbReference>
<feature type="domain" description="Ribonuclease H1 N-terminal" evidence="2">
    <location>
        <begin position="63"/>
        <end position="106"/>
    </location>
</feature>
<dbReference type="Gene3D" id="1.10.150.20">
    <property type="entry name" value="5' to 3' exonuclease, C-terminal subdomain"/>
    <property type="match status" value="1"/>
</dbReference>
<accession>A0A1D8N8V1</accession>
<dbReference type="EMBL" id="CP017554">
    <property type="protein sequence ID" value="AOW02065.1"/>
    <property type="molecule type" value="Genomic_DNA"/>
</dbReference>
<protein>
    <recommendedName>
        <fullName evidence="2">Ribonuclease H1 N-terminal domain-containing protein</fullName>
    </recommendedName>
</protein>
<dbReference type="SUPFAM" id="SSF53098">
    <property type="entry name" value="Ribonuclease H-like"/>
    <property type="match status" value="1"/>
</dbReference>
<evidence type="ECO:0000259" key="2">
    <source>
        <dbReference type="Pfam" id="PF01693"/>
    </source>
</evidence>
<evidence type="ECO:0000256" key="1">
    <source>
        <dbReference type="ARBA" id="ARBA00022999"/>
    </source>
</evidence>
<dbReference type="Gene3D" id="3.30.420.10">
    <property type="entry name" value="Ribonuclease H-like superfamily/Ribonuclease H"/>
    <property type="match status" value="1"/>
</dbReference>
<proteinExistence type="predicted"/>
<reference evidence="3 4" key="1">
    <citation type="journal article" date="2016" name="PLoS ONE">
        <title>Sequence Assembly of Yarrowia lipolytica Strain W29/CLIB89 Shows Transposable Element Diversity.</title>
        <authorList>
            <person name="Magnan C."/>
            <person name="Yu J."/>
            <person name="Chang I."/>
            <person name="Jahn E."/>
            <person name="Kanomata Y."/>
            <person name="Wu J."/>
            <person name="Zeller M."/>
            <person name="Oakes M."/>
            <person name="Baldi P."/>
            <person name="Sandmeyer S."/>
        </authorList>
    </citation>
    <scope>NUCLEOTIDE SEQUENCE [LARGE SCALE GENOMIC DNA]</scope>
    <source>
        <strain evidence="4">CLIB89(W29)</strain>
    </source>
</reference>
<sequence>MAIDMLRDIPGVTAKNFPLIIAKVNSLYDLCKMTVAELAEIVGNDNRIVRRYETNGRPELTGPFFVVKMGHRPGIYRARHIARRMTENFPDTTPTSWDTEEEALAWLYSPYMHELVLRNEYSIIKRVVYCHGVLQGVQSGTMGGLGCYFGQSNECNFSGPLVGTTQTKTRVAYAAVLQALKIISYRREHYLWQIRSTSAGIPKTIAQARQVWRTSQWHNSKIVPEEGKDVLEAIMTLLDRFIITVEINCLLDFGPVERQASSIHAVEKLAMDGVYEPVFYMPEGN</sequence>
<dbReference type="FunFam" id="3.30.420.10:FF:000240">
    <property type="entry name" value="YALI0F25729p"/>
    <property type="match status" value="1"/>
</dbReference>
<dbReference type="AlphaFoldDB" id="A0A1D8N8V1"/>
<dbReference type="GeneID" id="2906639"/>
<dbReference type="InterPro" id="IPR011320">
    <property type="entry name" value="RNase_H1_N"/>
</dbReference>
<dbReference type="Proteomes" id="UP000182444">
    <property type="component" value="Chromosome 1B"/>
</dbReference>
<dbReference type="InterPro" id="IPR012337">
    <property type="entry name" value="RNaseH-like_sf"/>
</dbReference>
<dbReference type="VEuPathDB" id="FungiDB:YALI1_B29080g"/>
<dbReference type="SUPFAM" id="SSF47781">
    <property type="entry name" value="RuvA domain 2-like"/>
    <property type="match status" value="1"/>
</dbReference>
<dbReference type="VEuPathDB" id="FungiDB:YALI0_B22264g"/>
<dbReference type="SUPFAM" id="SSF55658">
    <property type="entry name" value="L9 N-domain-like"/>
    <property type="match status" value="1"/>
</dbReference>
<keyword evidence="1" id="KW-0727">SH2 domain</keyword>
<dbReference type="GO" id="GO:0003676">
    <property type="term" value="F:nucleic acid binding"/>
    <property type="evidence" value="ECO:0007669"/>
    <property type="project" value="InterPro"/>
</dbReference>
<gene>
    <name evidence="3" type="ORF">YALI1_B29080g</name>
</gene>
<dbReference type="Pfam" id="PF01693">
    <property type="entry name" value="Cauli_VI"/>
    <property type="match status" value="1"/>
</dbReference>
<organism evidence="3 4">
    <name type="scientific">Yarrowia lipolytica</name>
    <name type="common">Candida lipolytica</name>
    <dbReference type="NCBI Taxonomy" id="4952"/>
    <lineage>
        <taxon>Eukaryota</taxon>
        <taxon>Fungi</taxon>
        <taxon>Dikarya</taxon>
        <taxon>Ascomycota</taxon>
        <taxon>Saccharomycotina</taxon>
        <taxon>Dipodascomycetes</taxon>
        <taxon>Dipodascales</taxon>
        <taxon>Dipodascales incertae sedis</taxon>
        <taxon>Yarrowia</taxon>
    </lineage>
</organism>
<dbReference type="InterPro" id="IPR036397">
    <property type="entry name" value="RNaseH_sf"/>
</dbReference>
<dbReference type="RefSeq" id="XP_501214.3">
    <property type="nucleotide sequence ID" value="XM_501214.3"/>
</dbReference>
<evidence type="ECO:0000313" key="4">
    <source>
        <dbReference type="Proteomes" id="UP000182444"/>
    </source>
</evidence>
<evidence type="ECO:0000313" key="3">
    <source>
        <dbReference type="EMBL" id="AOW02065.1"/>
    </source>
</evidence>